<evidence type="ECO:0000256" key="6">
    <source>
        <dbReference type="ARBA" id="ARBA00023125"/>
    </source>
</evidence>
<keyword evidence="6" id="KW-0238">DNA-binding</keyword>
<evidence type="ECO:0000313" key="10">
    <source>
        <dbReference type="EMBL" id="ARO88920.1"/>
    </source>
</evidence>
<evidence type="ECO:0000259" key="9">
    <source>
        <dbReference type="Pfam" id="PF12950"/>
    </source>
</evidence>
<dbReference type="InterPro" id="IPR011639">
    <property type="entry name" value="MethylTrfase_TaqI-like_dom"/>
</dbReference>
<dbReference type="eggNOG" id="COG1002">
    <property type="taxonomic scope" value="Bacteria"/>
</dbReference>
<proteinExistence type="predicted"/>
<feature type="domain" description="Type II methyltransferase M.TaqI-like" evidence="8">
    <location>
        <begin position="720"/>
        <end position="968"/>
    </location>
</feature>
<gene>
    <name evidence="10" type="ORF">EBAPG3_014725</name>
</gene>
<dbReference type="Pfam" id="PF07669">
    <property type="entry name" value="Eco57I"/>
    <property type="match status" value="1"/>
</dbReference>
<dbReference type="GO" id="GO:0003677">
    <property type="term" value="F:DNA binding"/>
    <property type="evidence" value="ECO:0007669"/>
    <property type="project" value="UniProtKB-KW"/>
</dbReference>
<dbReference type="RefSeq" id="WP_004174308.1">
    <property type="nucleotide sequence ID" value="NZ_CP021106.3"/>
</dbReference>
<dbReference type="GO" id="GO:0009307">
    <property type="term" value="P:DNA restriction-modification system"/>
    <property type="evidence" value="ECO:0007669"/>
    <property type="project" value="UniProtKB-KW"/>
</dbReference>
<evidence type="ECO:0000256" key="5">
    <source>
        <dbReference type="ARBA" id="ARBA00022747"/>
    </source>
</evidence>
<dbReference type="PRINTS" id="PR00507">
    <property type="entry name" value="N12N6MTFRASE"/>
</dbReference>
<dbReference type="InterPro" id="IPR050953">
    <property type="entry name" value="N4_N6_ade-DNA_methylase"/>
</dbReference>
<feature type="domain" description="TaqI-like C-terminal specificity" evidence="9">
    <location>
        <begin position="1093"/>
        <end position="1261"/>
    </location>
</feature>
<sequence>MLEFNPQKLGALRTALTNFQNRPLSEASSELLSLLGYKSDKTADFGSKPEQFIAAVEDAAHSTFNRDRAHVSRWKQCALLFQLTNDEIPSLALGQQVLATDTRLARSLIESFVFLAIELQGENWSRTNLAAIARELNRHFPMPAIVIFKYCDLVSLVVIDRRANKRDTSRDVIDNRITVIKDVRSKNPHRAHLDILAGLALENLGEKKRRPTNFRELYDAWIVALSTQALNKRFYTELSRWYFWAVKQVAFPPGGGEDESKRNSVAVIRLLTRLIFVWFIKEKGLIQEDLFEAAQLKTLLKSDPSANGEDSTYYLAILQNLFFASLNVEMGLDRKWAADGGGMKSDRLIHSLYRHKEMFRDPDQVLKEYFSKIPFLNGGLFECLDRELTERDFQRNPELKSIAVKEGNGYVLRVDGFSRRKDAQPVVPNKLFFGGEMQADLGVDLGTKGKLIDVYGLIDIFRRYKFTVDENTPAEEEVALDPELLGKVFENLLASYNEDTQATARKLSGSFYTPREVVDYMVDEVLIAYFDRALHTPQTKSVGKRKAMLSHAVNEFLDLGNQPGELALNITPAKAGIQKTEADELVSTCRGSNDIEVRLRSLLSYVDTPHEFSLVEVKSIIAAIEQLKVLDPACGSGAFPMGVLQKLVHILRKLDPNNELWKTQNRTPLAAQLAEAKKIRDLSLHAAKVEEAESALTKFDRDFANAKHADYTRKLYLIEKCIHGVDIQPIAVQIAKLRFFIALVVSQEMDKSRDNWGITALPNLETKIVAADSLTPIRDVKSNLTENYQLGHDAIKAIEAGLHDASENYFSARTTKTKRKFREIIQNLRDQLASELEQSGFSTAKAQQLVHWNPFDQNTAADFFDPEWMFQLGNGFDVVIGNPPYVRQEEIKHLKDGLKAHYDCYTGTADLYVYFYERSIKLLKPHGAFAFITSNKWYRAKYGEKLRDWMNCNTKLRRIIDFGDETVFTAIAYPTIVIATRRAQTVKTPGQDEDVLALNWTQEHPVEQFPQVFAETAFPVPQAELSKNGWQLEPPVKRRLLERIRTAGKPLGEYVRGRFYYGIKTGFNDAFVINGASRAQLIAKDPKSAEIIKPFLRGRDVKRWQVEFSDQYLIKIESSENKGHPWSGKSKKEAEEVFATTYPAIYEHFQSLRDVELDKPDARGCRNKFEQLQRRDDQGKFFWELRSCIYWQEFEQPKIVVPAIAEAPSFAPDFKGHYSNNKSTIFLPPKINFALGALNSSINAWLATQVCSTKQGGFLDFEPRYSGQLIIPSADIAQITLVEAAVSAVLVTRDVHLEQLISGLIYELFFPEDLHRVGIRLFDACEKAGIANLATLQGQVLVDEANNLAARIFVTNNPIYAMLFDLQALDVVRIIEGRE</sequence>
<evidence type="ECO:0000259" key="8">
    <source>
        <dbReference type="Pfam" id="PF07669"/>
    </source>
</evidence>
<evidence type="ECO:0000313" key="11">
    <source>
        <dbReference type="Proteomes" id="UP000012179"/>
    </source>
</evidence>
<dbReference type="eggNOG" id="COG0827">
    <property type="taxonomic scope" value="Bacteria"/>
</dbReference>
<evidence type="ECO:0000256" key="2">
    <source>
        <dbReference type="ARBA" id="ARBA00022603"/>
    </source>
</evidence>
<dbReference type="GO" id="GO:0009007">
    <property type="term" value="F:site-specific DNA-methyltransferase (adenine-specific) activity"/>
    <property type="evidence" value="ECO:0007669"/>
    <property type="project" value="UniProtKB-EC"/>
</dbReference>
<dbReference type="InterPro" id="IPR025931">
    <property type="entry name" value="TaqI_C"/>
</dbReference>
<dbReference type="InterPro" id="IPR002052">
    <property type="entry name" value="DNA_methylase_N6_adenine_CS"/>
</dbReference>
<keyword evidence="3" id="KW-0808">Transferase</keyword>
<evidence type="ECO:0000256" key="1">
    <source>
        <dbReference type="ARBA" id="ARBA00011900"/>
    </source>
</evidence>
<dbReference type="Gene3D" id="3.40.50.150">
    <property type="entry name" value="Vaccinia Virus protein VP39"/>
    <property type="match status" value="1"/>
</dbReference>
<dbReference type="Pfam" id="PF12950">
    <property type="entry name" value="TaqI_C"/>
    <property type="match status" value="1"/>
</dbReference>
<evidence type="ECO:0000256" key="4">
    <source>
        <dbReference type="ARBA" id="ARBA00022691"/>
    </source>
</evidence>
<dbReference type="Proteomes" id="UP000012179">
    <property type="component" value="Chromosome"/>
</dbReference>
<comment type="catalytic activity">
    <reaction evidence="7">
        <text>a 2'-deoxyadenosine in DNA + S-adenosyl-L-methionine = an N(6)-methyl-2'-deoxyadenosine in DNA + S-adenosyl-L-homocysteine + H(+)</text>
        <dbReference type="Rhea" id="RHEA:15197"/>
        <dbReference type="Rhea" id="RHEA-COMP:12418"/>
        <dbReference type="Rhea" id="RHEA-COMP:12419"/>
        <dbReference type="ChEBI" id="CHEBI:15378"/>
        <dbReference type="ChEBI" id="CHEBI:57856"/>
        <dbReference type="ChEBI" id="CHEBI:59789"/>
        <dbReference type="ChEBI" id="CHEBI:90615"/>
        <dbReference type="ChEBI" id="CHEBI:90616"/>
        <dbReference type="EC" id="2.1.1.72"/>
    </reaction>
</comment>
<reference evidence="10 11" key="1">
    <citation type="journal article" date="2015" name="Int. J. Syst. Evol. Microbiol.">
        <title>Nitrosospira lacus sp. nov., a psychrotolerant, ammonia-oxidizing bacterium from sandy lake sediment.</title>
        <authorList>
            <person name="Urakawa H."/>
            <person name="Garcia J.C."/>
            <person name="Nielsen J.L."/>
            <person name="Le V.Q."/>
            <person name="Kozlowski J.A."/>
            <person name="Stein L.Y."/>
            <person name="Lim C.K."/>
            <person name="Pommerening-Roser A."/>
            <person name="Martens-Habbena W."/>
            <person name="Stahl D.A."/>
            <person name="Klotz M.G."/>
        </authorList>
    </citation>
    <scope>NUCLEOTIDE SEQUENCE [LARGE SCALE GENOMIC DNA]</scope>
    <source>
        <strain evidence="10 11">APG3</strain>
    </source>
</reference>
<dbReference type="OrthoDB" id="32195at2"/>
<name>A0A1W6SSY0_9PROT</name>
<dbReference type="REBASE" id="212097">
    <property type="entry name" value="NlaAPG3ORF14725P"/>
</dbReference>
<dbReference type="PROSITE" id="PS00092">
    <property type="entry name" value="N6_MTASE"/>
    <property type="match status" value="1"/>
</dbReference>
<evidence type="ECO:0000256" key="3">
    <source>
        <dbReference type="ARBA" id="ARBA00022679"/>
    </source>
</evidence>
<dbReference type="KEGG" id="nlc:EBAPG3_014725"/>
<dbReference type="InterPro" id="IPR029063">
    <property type="entry name" value="SAM-dependent_MTases_sf"/>
</dbReference>
<protein>
    <recommendedName>
        <fullName evidence="1">site-specific DNA-methyltransferase (adenine-specific)</fullName>
        <ecNumber evidence="1">2.1.1.72</ecNumber>
    </recommendedName>
</protein>
<keyword evidence="4" id="KW-0949">S-adenosyl-L-methionine</keyword>
<evidence type="ECO:0000256" key="7">
    <source>
        <dbReference type="ARBA" id="ARBA00047942"/>
    </source>
</evidence>
<accession>A0A1W6SSY0</accession>
<keyword evidence="5" id="KW-0680">Restriction system</keyword>
<dbReference type="PANTHER" id="PTHR33841:SF1">
    <property type="entry name" value="DNA METHYLTRANSFERASE A"/>
    <property type="match status" value="1"/>
</dbReference>
<dbReference type="EC" id="2.1.1.72" evidence="1"/>
<dbReference type="EMBL" id="CP021106">
    <property type="protein sequence ID" value="ARO88920.1"/>
    <property type="molecule type" value="Genomic_DNA"/>
</dbReference>
<dbReference type="GO" id="GO:0032259">
    <property type="term" value="P:methylation"/>
    <property type="evidence" value="ECO:0007669"/>
    <property type="project" value="UniProtKB-KW"/>
</dbReference>
<organism evidence="10 11">
    <name type="scientific">Nitrosospira lacus</name>
    <dbReference type="NCBI Taxonomy" id="1288494"/>
    <lineage>
        <taxon>Bacteria</taxon>
        <taxon>Pseudomonadati</taxon>
        <taxon>Pseudomonadota</taxon>
        <taxon>Betaproteobacteria</taxon>
        <taxon>Nitrosomonadales</taxon>
        <taxon>Nitrosomonadaceae</taxon>
        <taxon>Nitrosospira</taxon>
    </lineage>
</organism>
<dbReference type="PANTHER" id="PTHR33841">
    <property type="entry name" value="DNA METHYLTRANSFERASE YEEA-RELATED"/>
    <property type="match status" value="1"/>
</dbReference>
<keyword evidence="11" id="KW-1185">Reference proteome</keyword>
<dbReference type="SUPFAM" id="SSF53335">
    <property type="entry name" value="S-adenosyl-L-methionine-dependent methyltransferases"/>
    <property type="match status" value="1"/>
</dbReference>
<keyword evidence="2" id="KW-0489">Methyltransferase</keyword>